<feature type="region of interest" description="Disordered" evidence="1">
    <location>
        <begin position="1"/>
        <end position="20"/>
    </location>
</feature>
<protein>
    <submittedName>
        <fullName evidence="2">Uncharacterized protein</fullName>
    </submittedName>
</protein>
<reference evidence="2" key="1">
    <citation type="journal article" date="2020" name="Stud. Mycol.">
        <title>101 Dothideomycetes genomes: a test case for predicting lifestyles and emergence of pathogens.</title>
        <authorList>
            <person name="Haridas S."/>
            <person name="Albert R."/>
            <person name="Binder M."/>
            <person name="Bloem J."/>
            <person name="Labutti K."/>
            <person name="Salamov A."/>
            <person name="Andreopoulos B."/>
            <person name="Baker S."/>
            <person name="Barry K."/>
            <person name="Bills G."/>
            <person name="Bluhm B."/>
            <person name="Cannon C."/>
            <person name="Castanera R."/>
            <person name="Culley D."/>
            <person name="Daum C."/>
            <person name="Ezra D."/>
            <person name="Gonzalez J."/>
            <person name="Henrissat B."/>
            <person name="Kuo A."/>
            <person name="Liang C."/>
            <person name="Lipzen A."/>
            <person name="Lutzoni F."/>
            <person name="Magnuson J."/>
            <person name="Mondo S."/>
            <person name="Nolan M."/>
            <person name="Ohm R."/>
            <person name="Pangilinan J."/>
            <person name="Park H.-J."/>
            <person name="Ramirez L."/>
            <person name="Alfaro M."/>
            <person name="Sun H."/>
            <person name="Tritt A."/>
            <person name="Yoshinaga Y."/>
            <person name="Zwiers L.-H."/>
            <person name="Turgeon B."/>
            <person name="Goodwin S."/>
            <person name="Spatafora J."/>
            <person name="Crous P."/>
            <person name="Grigoriev I."/>
        </authorList>
    </citation>
    <scope>NUCLEOTIDE SEQUENCE</scope>
    <source>
        <strain evidence="2">CBS 113818</strain>
    </source>
</reference>
<evidence type="ECO:0000313" key="3">
    <source>
        <dbReference type="Proteomes" id="UP000799424"/>
    </source>
</evidence>
<name>A0A6A7AM78_9PLEO</name>
<evidence type="ECO:0000256" key="1">
    <source>
        <dbReference type="SAM" id="MobiDB-lite"/>
    </source>
</evidence>
<evidence type="ECO:0000313" key="2">
    <source>
        <dbReference type="EMBL" id="KAF2833767.1"/>
    </source>
</evidence>
<keyword evidence="3" id="KW-1185">Reference proteome</keyword>
<gene>
    <name evidence="2" type="ORF">CC86DRAFT_451352</name>
</gene>
<accession>A0A6A7AM78</accession>
<dbReference type="EMBL" id="MU006216">
    <property type="protein sequence ID" value="KAF2833767.1"/>
    <property type="molecule type" value="Genomic_DNA"/>
</dbReference>
<sequence>MACRATPVSRRPLAHPQPAPARRVYVAIHTPREPRPNTPMTCQKRGSFDSYTYRPCMEAAATFSGEKTASTALKTIGSRRGGYLAGATDKGGSGQYACCALPRSCLTAAASTARARGSQRYFRFYFTHSGSHRVRRQSSLHVRSAAVVVSLFLRIARFSRASTRGLSGTATSLGTASFNRPLDACLLPESRRHERPRPRFNLSTPTPPLRTFTTLHCHVRPHAAAPSSTTYASCLQPIPRLSHPPLHRTIAAAQTTTGCSVILRSILATNGMLTPFHTGASESHVHAGRGCPLAPKVAAKFRGQVLQTSIFPTSCFFRQAGRAAPVSDQTKNWDFAAQS</sequence>
<dbReference type="AlphaFoldDB" id="A0A6A7AM78"/>
<organism evidence="2 3">
    <name type="scientific">Ophiobolus disseminans</name>
    <dbReference type="NCBI Taxonomy" id="1469910"/>
    <lineage>
        <taxon>Eukaryota</taxon>
        <taxon>Fungi</taxon>
        <taxon>Dikarya</taxon>
        <taxon>Ascomycota</taxon>
        <taxon>Pezizomycotina</taxon>
        <taxon>Dothideomycetes</taxon>
        <taxon>Pleosporomycetidae</taxon>
        <taxon>Pleosporales</taxon>
        <taxon>Pleosporineae</taxon>
        <taxon>Phaeosphaeriaceae</taxon>
        <taxon>Ophiobolus</taxon>
    </lineage>
</organism>
<proteinExistence type="predicted"/>
<dbReference type="Proteomes" id="UP000799424">
    <property type="component" value="Unassembled WGS sequence"/>
</dbReference>